<evidence type="ECO:0000256" key="1">
    <source>
        <dbReference type="SAM" id="MobiDB-lite"/>
    </source>
</evidence>
<proteinExistence type="predicted"/>
<dbReference type="EMBL" id="JAJAQI010000018">
    <property type="protein sequence ID" value="MCB4822694.1"/>
    <property type="molecule type" value="Genomic_DNA"/>
</dbReference>
<feature type="region of interest" description="Disordered" evidence="1">
    <location>
        <begin position="151"/>
        <end position="174"/>
    </location>
</feature>
<keyword evidence="3" id="KW-1185">Reference proteome</keyword>
<organism evidence="2 3">
    <name type="scientific">Roseicella aerolata</name>
    <dbReference type="NCBI Taxonomy" id="2883479"/>
    <lineage>
        <taxon>Bacteria</taxon>
        <taxon>Pseudomonadati</taxon>
        <taxon>Pseudomonadota</taxon>
        <taxon>Alphaproteobacteria</taxon>
        <taxon>Acetobacterales</taxon>
        <taxon>Roseomonadaceae</taxon>
        <taxon>Roseicella</taxon>
    </lineage>
</organism>
<dbReference type="AlphaFoldDB" id="A0A9X1IDG3"/>
<protein>
    <submittedName>
        <fullName evidence="2">Uncharacterized protein</fullName>
    </submittedName>
</protein>
<gene>
    <name evidence="2" type="ORF">LHA35_13215</name>
</gene>
<accession>A0A9X1IDG3</accession>
<dbReference type="Proteomes" id="UP001139311">
    <property type="component" value="Unassembled WGS sequence"/>
</dbReference>
<evidence type="ECO:0000313" key="3">
    <source>
        <dbReference type="Proteomes" id="UP001139311"/>
    </source>
</evidence>
<name>A0A9X1IDG3_9PROT</name>
<evidence type="ECO:0000313" key="2">
    <source>
        <dbReference type="EMBL" id="MCB4822694.1"/>
    </source>
</evidence>
<comment type="caution">
    <text evidence="2">The sequence shown here is derived from an EMBL/GenBank/DDBJ whole genome shotgun (WGS) entry which is preliminary data.</text>
</comment>
<dbReference type="RefSeq" id="WP_226608745.1">
    <property type="nucleotide sequence ID" value="NZ_JAJAQI010000018.1"/>
</dbReference>
<reference evidence="2" key="1">
    <citation type="submission" date="2021-10" db="EMBL/GenBank/DDBJ databases">
        <title>Roseicella aerolatum sp. nov., isolated from aerosols of e-waste dismantling site.</title>
        <authorList>
            <person name="Qin T."/>
        </authorList>
    </citation>
    <scope>NUCLEOTIDE SEQUENCE</scope>
    <source>
        <strain evidence="2">GB24</strain>
    </source>
</reference>
<sequence length="174" mass="18207">MTAELEALPLMRKLKAVQAVIAAYEGHAEPAKRSLLVPQHGITGVGRAQHAFGVSTFTASSRRESSADTIRAAAADYLREKGARAETPEIVTAIEGRGVCIPSSNKIGVVSSYLSSAKGIFDNQRGQGYGLKEWSEAQSADSVRGAEAPANFLAGVANAEPEKEAADPQEGPAD</sequence>